<name>A0A0S2K510_9GAMM</name>
<sequence>MHLLDIKNLTIELPTESGIIRAVDKVNLSLKEGEVHALVGESGSGKSLIAKAIVGVLNKRWRVTADRMHWQGVDLMRLPPEKRRKLVSQDIAMIYQEPSRSLDPTAKVFEQVSESIPEGSLTGNFFIRRQLKKKRVKALLHKVGIRDDKRVADSYPHELSEGICQKVMIAMAIARNPKLLIADEPTTALESTTRAQVFRLLKSLNQLKNMSVLMISHELEEITTWSHAMHVLYCGQMVEAGPTEKVFNTPLHPYTQALVKSLPDYAQGLDHKESFYALKGTIPPLQHLPIGCRLGPRCPQAQKQCVVTPKQKKSHGHTYACHFPLLKEDKKCNPS</sequence>
<dbReference type="Gene3D" id="3.40.50.300">
    <property type="entry name" value="P-loop containing nucleotide triphosphate hydrolases"/>
    <property type="match status" value="1"/>
</dbReference>
<dbReference type="CDD" id="cd03257">
    <property type="entry name" value="ABC_NikE_OppD_transporters"/>
    <property type="match status" value="1"/>
</dbReference>
<dbReference type="AlphaFoldDB" id="A0A0S2K510"/>
<dbReference type="InterPro" id="IPR003439">
    <property type="entry name" value="ABC_transporter-like_ATP-bd"/>
</dbReference>
<dbReference type="GO" id="GO:0005886">
    <property type="term" value="C:plasma membrane"/>
    <property type="evidence" value="ECO:0007669"/>
    <property type="project" value="UniProtKB-SubCell"/>
</dbReference>
<dbReference type="Proteomes" id="UP000061457">
    <property type="component" value="Chromosome I"/>
</dbReference>
<keyword evidence="5" id="KW-0997">Cell inner membrane</keyword>
<evidence type="ECO:0000256" key="1">
    <source>
        <dbReference type="ARBA" id="ARBA00004417"/>
    </source>
</evidence>
<keyword evidence="4" id="KW-1003">Cell membrane</keyword>
<keyword evidence="8" id="KW-0472">Membrane</keyword>
<dbReference type="GO" id="GO:0016887">
    <property type="term" value="F:ATP hydrolysis activity"/>
    <property type="evidence" value="ECO:0007669"/>
    <property type="project" value="InterPro"/>
</dbReference>
<dbReference type="Pfam" id="PF08352">
    <property type="entry name" value="oligo_HPY"/>
    <property type="match status" value="1"/>
</dbReference>
<feature type="domain" description="ABC transporter" evidence="9">
    <location>
        <begin position="1"/>
        <end position="259"/>
    </location>
</feature>
<evidence type="ECO:0000256" key="8">
    <source>
        <dbReference type="ARBA" id="ARBA00023136"/>
    </source>
</evidence>
<keyword evidence="3" id="KW-0813">Transport</keyword>
<dbReference type="PATRIC" id="fig|161398.10.peg.2590"/>
<evidence type="ECO:0000256" key="3">
    <source>
        <dbReference type="ARBA" id="ARBA00022448"/>
    </source>
</evidence>
<keyword evidence="7 10" id="KW-0067">ATP-binding</keyword>
<comment type="subcellular location">
    <subcellularLocation>
        <location evidence="1">Cell inner membrane</location>
        <topology evidence="1">Peripheral membrane protein</topology>
    </subcellularLocation>
</comment>
<dbReference type="PANTHER" id="PTHR43297">
    <property type="entry name" value="OLIGOPEPTIDE TRANSPORT ATP-BINDING PROTEIN APPD"/>
    <property type="match status" value="1"/>
</dbReference>
<evidence type="ECO:0000313" key="11">
    <source>
        <dbReference type="Proteomes" id="UP000061457"/>
    </source>
</evidence>
<keyword evidence="6" id="KW-0547">Nucleotide-binding</keyword>
<dbReference type="KEGG" id="pphe:PP2015_2536"/>
<dbReference type="SMART" id="SM00382">
    <property type="entry name" value="AAA"/>
    <property type="match status" value="1"/>
</dbReference>
<evidence type="ECO:0000256" key="2">
    <source>
        <dbReference type="ARBA" id="ARBA00005417"/>
    </source>
</evidence>
<evidence type="ECO:0000313" key="10">
    <source>
        <dbReference type="EMBL" id="ALO43026.1"/>
    </source>
</evidence>
<accession>A0A0S2K510</accession>
<dbReference type="InterPro" id="IPR013563">
    <property type="entry name" value="Oligopep_ABC_C"/>
</dbReference>
<proteinExistence type="inferred from homology"/>
<organism evidence="10 11">
    <name type="scientific">Pseudoalteromonas phenolica</name>
    <dbReference type="NCBI Taxonomy" id="161398"/>
    <lineage>
        <taxon>Bacteria</taxon>
        <taxon>Pseudomonadati</taxon>
        <taxon>Pseudomonadota</taxon>
        <taxon>Gammaproteobacteria</taxon>
        <taxon>Alteromonadales</taxon>
        <taxon>Pseudoalteromonadaceae</taxon>
        <taxon>Pseudoalteromonas</taxon>
    </lineage>
</organism>
<evidence type="ECO:0000256" key="5">
    <source>
        <dbReference type="ARBA" id="ARBA00022519"/>
    </source>
</evidence>
<dbReference type="RefSeq" id="WP_058030719.1">
    <property type="nucleotide sequence ID" value="NZ_CP013187.1"/>
</dbReference>
<protein>
    <submittedName>
        <fullName evidence="10">Peptide ABC transporter ATP-binding protein</fullName>
    </submittedName>
</protein>
<dbReference type="SUPFAM" id="SSF52540">
    <property type="entry name" value="P-loop containing nucleoside triphosphate hydrolases"/>
    <property type="match status" value="1"/>
</dbReference>
<dbReference type="GO" id="GO:0005524">
    <property type="term" value="F:ATP binding"/>
    <property type="evidence" value="ECO:0007669"/>
    <property type="project" value="UniProtKB-KW"/>
</dbReference>
<dbReference type="InterPro" id="IPR050388">
    <property type="entry name" value="ABC_Ni/Peptide_Import"/>
</dbReference>
<dbReference type="NCBIfam" id="TIGR01727">
    <property type="entry name" value="oligo_HPY"/>
    <property type="match status" value="1"/>
</dbReference>
<dbReference type="OrthoDB" id="9784450at2"/>
<dbReference type="GO" id="GO:0055085">
    <property type="term" value="P:transmembrane transport"/>
    <property type="evidence" value="ECO:0007669"/>
    <property type="project" value="UniProtKB-ARBA"/>
</dbReference>
<reference evidence="10 11" key="1">
    <citation type="submission" date="2015-11" db="EMBL/GenBank/DDBJ databases">
        <authorList>
            <person name="Zhang Y."/>
            <person name="Guo Z."/>
        </authorList>
    </citation>
    <scope>NUCLEOTIDE SEQUENCE [LARGE SCALE GENOMIC DNA]</scope>
    <source>
        <strain evidence="10 11">KCTC 12086</strain>
    </source>
</reference>
<dbReference type="PANTHER" id="PTHR43297:SF4">
    <property type="entry name" value="PUTRESCINE EXPORT SYSTEM ATP-BINDING PROTEIN SAPD"/>
    <property type="match status" value="1"/>
</dbReference>
<dbReference type="EMBL" id="CP013187">
    <property type="protein sequence ID" value="ALO43026.1"/>
    <property type="molecule type" value="Genomic_DNA"/>
</dbReference>
<dbReference type="InterPro" id="IPR003593">
    <property type="entry name" value="AAA+_ATPase"/>
</dbReference>
<evidence type="ECO:0000259" key="9">
    <source>
        <dbReference type="PROSITE" id="PS50893"/>
    </source>
</evidence>
<dbReference type="STRING" id="161398.PP2015_2536"/>
<evidence type="ECO:0000256" key="4">
    <source>
        <dbReference type="ARBA" id="ARBA00022475"/>
    </source>
</evidence>
<dbReference type="PROSITE" id="PS50893">
    <property type="entry name" value="ABC_TRANSPORTER_2"/>
    <property type="match status" value="1"/>
</dbReference>
<comment type="similarity">
    <text evidence="2">Belongs to the ABC transporter superfamily.</text>
</comment>
<dbReference type="GO" id="GO:0015833">
    <property type="term" value="P:peptide transport"/>
    <property type="evidence" value="ECO:0007669"/>
    <property type="project" value="InterPro"/>
</dbReference>
<dbReference type="Pfam" id="PF00005">
    <property type="entry name" value="ABC_tran"/>
    <property type="match status" value="1"/>
</dbReference>
<evidence type="ECO:0000256" key="6">
    <source>
        <dbReference type="ARBA" id="ARBA00022741"/>
    </source>
</evidence>
<dbReference type="FunFam" id="3.40.50.300:FF:000016">
    <property type="entry name" value="Oligopeptide ABC transporter ATP-binding component"/>
    <property type="match status" value="1"/>
</dbReference>
<evidence type="ECO:0000256" key="7">
    <source>
        <dbReference type="ARBA" id="ARBA00022840"/>
    </source>
</evidence>
<dbReference type="InterPro" id="IPR027417">
    <property type="entry name" value="P-loop_NTPase"/>
</dbReference>
<keyword evidence="11" id="KW-1185">Reference proteome</keyword>
<gene>
    <name evidence="10" type="ORF">PP2015_2536</name>
</gene>